<organism evidence="8 9">
    <name type="scientific">Mycolicibacter nonchromogenicus</name>
    <name type="common">Mycobacterium nonchromogenicum</name>
    <dbReference type="NCBI Taxonomy" id="1782"/>
    <lineage>
        <taxon>Bacteria</taxon>
        <taxon>Bacillati</taxon>
        <taxon>Actinomycetota</taxon>
        <taxon>Actinomycetes</taxon>
        <taxon>Mycobacteriales</taxon>
        <taxon>Mycobacteriaceae</taxon>
        <taxon>Mycolicibacter</taxon>
    </lineage>
</organism>
<dbReference type="Gene3D" id="3.20.20.240">
    <property type="entry name" value="Methylmalonyl-CoA mutase"/>
    <property type="match status" value="1"/>
</dbReference>
<dbReference type="InterPro" id="IPR004608">
    <property type="entry name" value="MMCoA_mutase_b"/>
</dbReference>
<dbReference type="PANTHER" id="PTHR48101:SF4">
    <property type="entry name" value="METHYLMALONYL-COA MUTASE, MITOCHONDRIAL"/>
    <property type="match status" value="1"/>
</dbReference>
<comment type="pathway">
    <text evidence="3">Metabolic intermediate metabolism; propanoyl-CoA degradation; succinyl-CoA from propanoyl-CoA: step 3/3.</text>
</comment>
<dbReference type="STRING" id="1782.AWC18_02355"/>
<comment type="subunit">
    <text evidence="4">Heterodimer of an alpha and a beta chain.</text>
</comment>
<evidence type="ECO:0000313" key="8">
    <source>
        <dbReference type="EMBL" id="ORW25231.1"/>
    </source>
</evidence>
<dbReference type="InterPro" id="IPR016176">
    <property type="entry name" value="Cbl-dep_enz_cat"/>
</dbReference>
<feature type="region of interest" description="Disordered" evidence="6">
    <location>
        <begin position="463"/>
        <end position="482"/>
    </location>
</feature>
<comment type="caution">
    <text evidence="8">The sequence shown here is derived from an EMBL/GenBank/DDBJ whole genome shotgun (WGS) entry which is preliminary data.</text>
</comment>
<name>A0A1X1ZQ64_MYCNO</name>
<dbReference type="UniPathway" id="UPA00945">
    <property type="reaction ID" value="UER00910"/>
</dbReference>
<evidence type="ECO:0000313" key="9">
    <source>
        <dbReference type="Proteomes" id="UP000193108"/>
    </source>
</evidence>
<evidence type="ECO:0000256" key="1">
    <source>
        <dbReference type="ARBA" id="ARBA00000290"/>
    </source>
</evidence>
<evidence type="ECO:0000256" key="3">
    <source>
        <dbReference type="ARBA" id="ARBA00005146"/>
    </source>
</evidence>
<evidence type="ECO:0000259" key="7">
    <source>
        <dbReference type="Pfam" id="PF01642"/>
    </source>
</evidence>
<proteinExistence type="predicted"/>
<dbReference type="NCBIfam" id="TIGR00642">
    <property type="entry name" value="mmCoA_mut_beta"/>
    <property type="match status" value="1"/>
</dbReference>
<dbReference type="Pfam" id="PF01642">
    <property type="entry name" value="MM_CoA_mutase"/>
    <property type="match status" value="1"/>
</dbReference>
<evidence type="ECO:0000256" key="4">
    <source>
        <dbReference type="ARBA" id="ARBA00011870"/>
    </source>
</evidence>
<dbReference type="GO" id="GO:0004494">
    <property type="term" value="F:methylmalonyl-CoA mutase activity"/>
    <property type="evidence" value="ECO:0007669"/>
    <property type="project" value="UniProtKB-UniRule"/>
</dbReference>
<dbReference type="InterPro" id="IPR006099">
    <property type="entry name" value="MeMalonylCoA_mutase_a/b_cat"/>
</dbReference>
<dbReference type="GO" id="GO:0031419">
    <property type="term" value="F:cobalamin binding"/>
    <property type="evidence" value="ECO:0007669"/>
    <property type="project" value="UniProtKB-KW"/>
</dbReference>
<dbReference type="Proteomes" id="UP000193108">
    <property type="component" value="Unassembled WGS sequence"/>
</dbReference>
<protein>
    <recommendedName>
        <fullName evidence="5">Methylmalonyl-CoA mutase small subunit</fullName>
        <ecNumber evidence="5">5.4.99.2</ecNumber>
    </recommendedName>
</protein>
<evidence type="ECO:0000256" key="5">
    <source>
        <dbReference type="NCBIfam" id="TIGR00642"/>
    </source>
</evidence>
<comment type="function">
    <text evidence="2">Catalyzes the isomerization of succinyl-CoA to methylmalonyl-CoA during synthesis of propionate from tricarboxylic acid-cycle intermediates.</text>
</comment>
<feature type="domain" description="Methylmalonyl-CoA mutase alpha/beta chain catalytic" evidence="7">
    <location>
        <begin position="63"/>
        <end position="500"/>
    </location>
</feature>
<dbReference type="AlphaFoldDB" id="A0A1X1ZQ64"/>
<dbReference type="Gene3D" id="3.40.50.280">
    <property type="entry name" value="Cobalamin-binding domain"/>
    <property type="match status" value="1"/>
</dbReference>
<dbReference type="GO" id="GO:0019652">
    <property type="term" value="P:lactate fermentation to propionate and acetate"/>
    <property type="evidence" value="ECO:0007669"/>
    <property type="project" value="InterPro"/>
</dbReference>
<dbReference type="RefSeq" id="WP_064997303.1">
    <property type="nucleotide sequence ID" value="NZ_LQPI01000019.1"/>
</dbReference>
<gene>
    <name evidence="8" type="ORF">AWC18_02355</name>
</gene>
<dbReference type="SUPFAM" id="SSF51703">
    <property type="entry name" value="Cobalamin (vitamin B12)-dependent enzymes"/>
    <property type="match status" value="1"/>
</dbReference>
<sequence length="638" mass="66146">MSIDVSAQPAGLEQARARWRAAVAGVLAKSARREPAEIDAETGGEPERLLDTPVEGLAGQGGFAVRALYTALDELPEPPLPGQWPYVRGADARRDVNTGWKVAEVFPIGGPGSAADANGAVLSALTDGVSALTLRVGEQGVAAAELRRVFDDVYLDLVPVLLDGAGADDFTAAAETMLALVDALEPDNRANLSVDLGADPLTAPLTDRPAPSIDEVIAVATRSIGRPGVRAISVNGPALHNLGAGASGELAAALAAAVAYLRLLIEAGLSVADAARQISFRIAADDDQFITIAKIRAVRQLWARVTEVAGAPEAGAAIVHAETSLAMMTQRDPWVNMLRTTLAAFGAGVGGADTVLVWPFDTVIPGGQPGTSTTFSRRIARNTQLLLLEESHLGQVLDPAGGSWFVEDLTEQLAQQAWGQFQEIEARGGFEAAREHIGERIAAVAAARADDIAHRRSAITGVNEFPNLDEPPLPPSATQHGPAGVRRYAAQFEELRDRSDAYLARTGARPQVLLVPLGPMAEHNIRTTFAANLLASGGIAVINPGTVDADQVAAAVADAGSPGAAVLCGSDARYRAEAAAVIGAARSAGVDRVYLAGPASALADPDGAAQTDSKPDDYLTMKIDAVQALSDLLTRLGA</sequence>
<keyword evidence="9" id="KW-1185">Reference proteome</keyword>
<dbReference type="PANTHER" id="PTHR48101">
    <property type="entry name" value="METHYLMALONYL-COA MUTASE, MITOCHONDRIAL-RELATED"/>
    <property type="match status" value="1"/>
</dbReference>
<comment type="catalytic activity">
    <reaction evidence="1">
        <text>(R)-methylmalonyl-CoA = succinyl-CoA</text>
        <dbReference type="Rhea" id="RHEA:22888"/>
        <dbReference type="ChEBI" id="CHEBI:57292"/>
        <dbReference type="ChEBI" id="CHEBI:57326"/>
        <dbReference type="EC" id="5.4.99.2"/>
    </reaction>
</comment>
<dbReference type="EMBL" id="LQPI01000019">
    <property type="protein sequence ID" value="ORW25231.1"/>
    <property type="molecule type" value="Genomic_DNA"/>
</dbReference>
<evidence type="ECO:0000256" key="6">
    <source>
        <dbReference type="SAM" id="MobiDB-lite"/>
    </source>
</evidence>
<accession>A0A1X1ZQ64</accession>
<reference evidence="8 9" key="1">
    <citation type="submission" date="2016-01" db="EMBL/GenBank/DDBJ databases">
        <title>The new phylogeny of the genus Mycobacterium.</title>
        <authorList>
            <person name="Tarcisio F."/>
            <person name="Conor M."/>
            <person name="Antonella G."/>
            <person name="Elisabetta G."/>
            <person name="Giulia F.S."/>
            <person name="Sara T."/>
            <person name="Anna F."/>
            <person name="Clotilde B."/>
            <person name="Roberto B."/>
            <person name="Veronica D.S."/>
            <person name="Fabio R."/>
            <person name="Monica P."/>
            <person name="Olivier J."/>
            <person name="Enrico T."/>
            <person name="Nicola S."/>
        </authorList>
    </citation>
    <scope>NUCLEOTIDE SEQUENCE [LARGE SCALE GENOMIC DNA]</scope>
    <source>
        <strain evidence="8 9">DSM 44164</strain>
    </source>
</reference>
<evidence type="ECO:0000256" key="2">
    <source>
        <dbReference type="ARBA" id="ARBA00003359"/>
    </source>
</evidence>
<dbReference type="EC" id="5.4.99.2" evidence="5"/>